<keyword evidence="7" id="KW-1185">Reference proteome</keyword>
<dbReference type="Gene3D" id="3.30.70.270">
    <property type="match status" value="1"/>
</dbReference>
<proteinExistence type="predicted"/>
<dbReference type="EC" id="2.7.7.65" evidence="1"/>
<comment type="catalytic activity">
    <reaction evidence="2">
        <text>2 GTP = 3',3'-c-di-GMP + 2 diphosphate</text>
        <dbReference type="Rhea" id="RHEA:24898"/>
        <dbReference type="ChEBI" id="CHEBI:33019"/>
        <dbReference type="ChEBI" id="CHEBI:37565"/>
        <dbReference type="ChEBI" id="CHEBI:58805"/>
        <dbReference type="EC" id="2.7.7.65"/>
    </reaction>
</comment>
<dbReference type="InterPro" id="IPR050469">
    <property type="entry name" value="Diguanylate_Cyclase"/>
</dbReference>
<organism evidence="6 7">
    <name type="scientific">Dyella ginsengisoli</name>
    <dbReference type="NCBI Taxonomy" id="363848"/>
    <lineage>
        <taxon>Bacteria</taxon>
        <taxon>Pseudomonadati</taxon>
        <taxon>Pseudomonadota</taxon>
        <taxon>Gammaproteobacteria</taxon>
        <taxon>Lysobacterales</taxon>
        <taxon>Rhodanobacteraceae</taxon>
        <taxon>Dyella</taxon>
    </lineage>
</organism>
<keyword evidence="3" id="KW-0175">Coiled coil</keyword>
<evidence type="ECO:0000256" key="3">
    <source>
        <dbReference type="SAM" id="Coils"/>
    </source>
</evidence>
<feature type="domain" description="GGDEF" evidence="5">
    <location>
        <begin position="398"/>
        <end position="531"/>
    </location>
</feature>
<keyword evidence="4" id="KW-0472">Membrane</keyword>
<name>A0ABW8JW28_9GAMM</name>
<dbReference type="PANTHER" id="PTHR45138:SF9">
    <property type="entry name" value="DIGUANYLATE CYCLASE DGCM-RELATED"/>
    <property type="match status" value="1"/>
</dbReference>
<protein>
    <recommendedName>
        <fullName evidence="1">diguanylate cyclase</fullName>
        <ecNumber evidence="1">2.7.7.65</ecNumber>
    </recommendedName>
</protein>
<feature type="coiled-coil region" evidence="3">
    <location>
        <begin position="298"/>
        <end position="325"/>
    </location>
</feature>
<gene>
    <name evidence="6" type="ORF">ISP17_15445</name>
</gene>
<evidence type="ECO:0000256" key="4">
    <source>
        <dbReference type="SAM" id="Phobius"/>
    </source>
</evidence>
<dbReference type="Pfam" id="PF00990">
    <property type="entry name" value="GGDEF"/>
    <property type="match status" value="1"/>
</dbReference>
<dbReference type="SUPFAM" id="SSF48452">
    <property type="entry name" value="TPR-like"/>
    <property type="match status" value="1"/>
</dbReference>
<dbReference type="InterPro" id="IPR011990">
    <property type="entry name" value="TPR-like_helical_dom_sf"/>
</dbReference>
<dbReference type="InterPro" id="IPR000160">
    <property type="entry name" value="GGDEF_dom"/>
</dbReference>
<dbReference type="PANTHER" id="PTHR45138">
    <property type="entry name" value="REGULATORY COMPONENTS OF SENSORY TRANSDUCTION SYSTEM"/>
    <property type="match status" value="1"/>
</dbReference>
<comment type="caution">
    <text evidence="6">The sequence shown here is derived from an EMBL/GenBank/DDBJ whole genome shotgun (WGS) entry which is preliminary data.</text>
</comment>
<dbReference type="RefSeq" id="WP_404634784.1">
    <property type="nucleotide sequence ID" value="NZ_JADIKM010000004.1"/>
</dbReference>
<dbReference type="PROSITE" id="PS50887">
    <property type="entry name" value="GGDEF"/>
    <property type="match status" value="1"/>
</dbReference>
<evidence type="ECO:0000256" key="1">
    <source>
        <dbReference type="ARBA" id="ARBA00012528"/>
    </source>
</evidence>
<evidence type="ECO:0000259" key="5">
    <source>
        <dbReference type="PROSITE" id="PS50887"/>
    </source>
</evidence>
<accession>A0ABW8JW28</accession>
<dbReference type="EMBL" id="JADIKM010000004">
    <property type="protein sequence ID" value="MFK2905357.1"/>
    <property type="molecule type" value="Genomic_DNA"/>
</dbReference>
<dbReference type="CDD" id="cd01949">
    <property type="entry name" value="GGDEF"/>
    <property type="match status" value="1"/>
</dbReference>
<dbReference type="NCBIfam" id="TIGR00254">
    <property type="entry name" value="GGDEF"/>
    <property type="match status" value="1"/>
</dbReference>
<dbReference type="SMART" id="SM00267">
    <property type="entry name" value="GGDEF"/>
    <property type="match status" value="1"/>
</dbReference>
<sequence length="539" mass="60391">MRLLRTMDAGQAAMTADQRWHLKYLHGWQDDYQGDHASAVTLFRQILAQCPDAKLRFRARATLINSLNTTRQFEPAYRELDQLMRDLPGITDPAVRYQGLAEASMLLNLAGQSDLAEQLARQMFQTIPPGQSICLAQVRLLDALVLAARIKADDPAFPQGIEACLKDHQVLLSDLIRIQHVDALVREGRMVEALHQLLTFHDEVLGLGYAQFTVDWDSTLASALYRTGRYAEAARYASEGLPKRPWENPSGAIAKAYRVLYRVAKQQGDMATALAWHEKYMDAEKRQLDAASASSLAYQRVRQEVAAKERELKGSTDENRILQLQQALDRKAVETSRLYIALLIVALASVGFWLFRLSRSHQRYMRMARHDGLTGIFNRQHFVEQAERMLASAQREGSHLCLLLMDLDHFKLINDAHGHGFGDLVLKRAVAVCHDHLRKNDIFGRLGGEEFGILLPDCTLANVSARAEAIRITIAETSDDEDTRGVMISASLGVASTEHAGYDLQQLMADADHALYRAKRGGRNRVVLDVVELGERAAS</sequence>
<dbReference type="InterPro" id="IPR029787">
    <property type="entry name" value="Nucleotide_cyclase"/>
</dbReference>
<evidence type="ECO:0000313" key="7">
    <source>
        <dbReference type="Proteomes" id="UP001620460"/>
    </source>
</evidence>
<dbReference type="Proteomes" id="UP001620460">
    <property type="component" value="Unassembled WGS sequence"/>
</dbReference>
<dbReference type="Gene3D" id="1.25.40.10">
    <property type="entry name" value="Tetratricopeptide repeat domain"/>
    <property type="match status" value="1"/>
</dbReference>
<dbReference type="SUPFAM" id="SSF55073">
    <property type="entry name" value="Nucleotide cyclase"/>
    <property type="match status" value="1"/>
</dbReference>
<evidence type="ECO:0000313" key="6">
    <source>
        <dbReference type="EMBL" id="MFK2905357.1"/>
    </source>
</evidence>
<keyword evidence="4" id="KW-0812">Transmembrane</keyword>
<dbReference type="InterPro" id="IPR043128">
    <property type="entry name" value="Rev_trsase/Diguanyl_cyclase"/>
</dbReference>
<keyword evidence="4" id="KW-1133">Transmembrane helix</keyword>
<feature type="transmembrane region" description="Helical" evidence="4">
    <location>
        <begin position="338"/>
        <end position="357"/>
    </location>
</feature>
<evidence type="ECO:0000256" key="2">
    <source>
        <dbReference type="ARBA" id="ARBA00034247"/>
    </source>
</evidence>
<reference evidence="6 7" key="1">
    <citation type="submission" date="2020-10" db="EMBL/GenBank/DDBJ databases">
        <title>Phylogeny of dyella-like bacteria.</title>
        <authorList>
            <person name="Fu J."/>
        </authorList>
    </citation>
    <scope>NUCLEOTIDE SEQUENCE [LARGE SCALE GENOMIC DNA]</scope>
    <source>
        <strain evidence="6 7">Gsoil3046</strain>
    </source>
</reference>